<keyword evidence="3" id="KW-0732">Signal</keyword>
<dbReference type="OrthoDB" id="9804061at2"/>
<proteinExistence type="inferred from homology"/>
<feature type="signal peptide" evidence="3">
    <location>
        <begin position="1"/>
        <end position="23"/>
    </location>
</feature>
<evidence type="ECO:0000256" key="3">
    <source>
        <dbReference type="SAM" id="SignalP"/>
    </source>
</evidence>
<organism evidence="4 5">
    <name type="scientific">Aquimixticola soesokkakensis</name>
    <dbReference type="NCBI Taxonomy" id="1519096"/>
    <lineage>
        <taxon>Bacteria</taxon>
        <taxon>Pseudomonadati</taxon>
        <taxon>Pseudomonadota</taxon>
        <taxon>Alphaproteobacteria</taxon>
        <taxon>Rhodobacterales</taxon>
        <taxon>Paracoccaceae</taxon>
        <taxon>Aquimixticola</taxon>
    </lineage>
</organism>
<dbReference type="PANTHER" id="PTHR43649:SF12">
    <property type="entry name" value="DIACETYLCHITOBIOSE BINDING PROTEIN DASA"/>
    <property type="match status" value="1"/>
</dbReference>
<dbReference type="Proteomes" id="UP000193862">
    <property type="component" value="Unassembled WGS sequence"/>
</dbReference>
<dbReference type="CDD" id="cd13585">
    <property type="entry name" value="PBP2_TMBP_like"/>
    <property type="match status" value="1"/>
</dbReference>
<reference evidence="4 5" key="1">
    <citation type="submission" date="2017-03" db="EMBL/GenBank/DDBJ databases">
        <authorList>
            <person name="Afonso C.L."/>
            <person name="Miller P.J."/>
            <person name="Scott M.A."/>
            <person name="Spackman E."/>
            <person name="Goraichik I."/>
            <person name="Dimitrov K.M."/>
            <person name="Suarez D.L."/>
            <person name="Swayne D.E."/>
        </authorList>
    </citation>
    <scope>NUCLEOTIDE SEQUENCE [LARGE SCALE GENOMIC DNA]</scope>
    <source>
        <strain evidence="4 5">CECT 8620</strain>
    </source>
</reference>
<dbReference type="Pfam" id="PF01547">
    <property type="entry name" value="SBP_bac_1"/>
    <property type="match status" value="1"/>
</dbReference>
<protein>
    <submittedName>
        <fullName evidence="4">Lactose-binding protein</fullName>
    </submittedName>
</protein>
<dbReference type="RefSeq" id="WP_085835314.1">
    <property type="nucleotide sequence ID" value="NZ_FWFS01000001.1"/>
</dbReference>
<dbReference type="InterPro" id="IPR006059">
    <property type="entry name" value="SBP"/>
</dbReference>
<feature type="chain" id="PRO_5010991655" evidence="3">
    <location>
        <begin position="24"/>
        <end position="436"/>
    </location>
</feature>
<dbReference type="GO" id="GO:0042597">
    <property type="term" value="C:periplasmic space"/>
    <property type="evidence" value="ECO:0007669"/>
    <property type="project" value="UniProtKB-SubCell"/>
</dbReference>
<evidence type="ECO:0000256" key="2">
    <source>
        <dbReference type="ARBA" id="ARBA00008520"/>
    </source>
</evidence>
<keyword evidence="5" id="KW-1185">Reference proteome</keyword>
<gene>
    <name evidence="4" type="primary">lacE</name>
    <name evidence="4" type="ORF">AQS8620_00609</name>
</gene>
<dbReference type="SUPFAM" id="SSF53850">
    <property type="entry name" value="Periplasmic binding protein-like II"/>
    <property type="match status" value="1"/>
</dbReference>
<evidence type="ECO:0000256" key="1">
    <source>
        <dbReference type="ARBA" id="ARBA00004418"/>
    </source>
</evidence>
<evidence type="ECO:0000313" key="5">
    <source>
        <dbReference type="Proteomes" id="UP000193862"/>
    </source>
</evidence>
<sequence length="436" mass="47301">MKSMTRALLGATAVAALATAASAETLTIATVNNGDMIRMQGLTEDFTAQHPDIELEWVTLEENVLRQRVTTDIATKGGQYDVMTIGTYEAPIWAAQGWLVPLEDMGEDYDVDDILPAIRSGLTHDGKLYAAPFYAESSMVMYRTDLMEKAGLEMPDAPTWDFIKEAAAAMTDKEGEVYGICLRGKAGWGENMAFLTAMSNSYGARWFDEEWNPQFDGEAWKATLTDYLDLMNNYGPPGASGNGFNENLSLFQTGKCGMWIDATVAASFVTNPNDSQVADNVGFALAPDNGLGKRGNWLWAWNLAIPAGTEKADAAKEFVAWATSKHYTELVAAKDGWANVPPGTRQSLYETPEYIEVPFAMMTLQSINSADPTNPTVDPVPYTGVQFVAIPEFQGLGTAVGQQFSAALAGQMSAEDALAAAQSLTEREMKKAGYIK</sequence>
<dbReference type="InterPro" id="IPR050490">
    <property type="entry name" value="Bact_solute-bd_prot1"/>
</dbReference>
<name>A0A1Y5RN68_9RHOB</name>
<accession>A0A1Y5RN68</accession>
<dbReference type="AlphaFoldDB" id="A0A1Y5RN68"/>
<comment type="similarity">
    <text evidence="2">Belongs to the bacterial solute-binding protein 1 family.</text>
</comment>
<evidence type="ECO:0000313" key="4">
    <source>
        <dbReference type="EMBL" id="SLN21399.1"/>
    </source>
</evidence>
<dbReference type="EMBL" id="FWFS01000001">
    <property type="protein sequence ID" value="SLN21399.1"/>
    <property type="molecule type" value="Genomic_DNA"/>
</dbReference>
<dbReference type="PANTHER" id="PTHR43649">
    <property type="entry name" value="ARABINOSE-BINDING PROTEIN-RELATED"/>
    <property type="match status" value="1"/>
</dbReference>
<dbReference type="Gene3D" id="3.40.190.10">
    <property type="entry name" value="Periplasmic binding protein-like II"/>
    <property type="match status" value="2"/>
</dbReference>
<comment type="subcellular location">
    <subcellularLocation>
        <location evidence="1">Periplasm</location>
    </subcellularLocation>
</comment>